<dbReference type="PROSITE" id="PS00101">
    <property type="entry name" value="HEXAPEP_TRANSFERASES"/>
    <property type="match status" value="1"/>
</dbReference>
<evidence type="ECO:0000313" key="4">
    <source>
        <dbReference type="EMBL" id="MBO1307684.1"/>
    </source>
</evidence>
<dbReference type="Proteomes" id="UP000664601">
    <property type="component" value="Unassembled WGS sequence"/>
</dbReference>
<reference evidence="4 5" key="1">
    <citation type="submission" date="2021-03" db="EMBL/GenBank/DDBJ databases">
        <title>Enterococcal diversity collection.</title>
        <authorList>
            <person name="Gilmore M.S."/>
            <person name="Schwartzman J."/>
            <person name="Van Tyne D."/>
            <person name="Martin M."/>
            <person name="Earl A.M."/>
            <person name="Manson A.L."/>
            <person name="Straub T."/>
            <person name="Salamzade R."/>
            <person name="Saavedra J."/>
            <person name="Lebreton F."/>
            <person name="Prichula J."/>
            <person name="Schaufler K."/>
            <person name="Gaca A."/>
            <person name="Sgardioli B."/>
            <person name="Wagenaar J."/>
            <person name="Strong T."/>
        </authorList>
    </citation>
    <scope>NUCLEOTIDE SEQUENCE [LARGE SCALE GENOMIC DNA]</scope>
    <source>
        <strain evidence="4 5">669A</strain>
    </source>
</reference>
<protein>
    <submittedName>
        <fullName evidence="4">Sugar O-acetyltransferase</fullName>
    </submittedName>
</protein>
<evidence type="ECO:0000256" key="1">
    <source>
        <dbReference type="ARBA" id="ARBA00007274"/>
    </source>
</evidence>
<comment type="caution">
    <text evidence="4">The sequence shown here is derived from an EMBL/GenBank/DDBJ whole genome shotgun (WGS) entry which is preliminary data.</text>
</comment>
<dbReference type="PANTHER" id="PTHR23416">
    <property type="entry name" value="SIALIC ACID SYNTHASE-RELATED"/>
    <property type="match status" value="1"/>
</dbReference>
<dbReference type="Pfam" id="PF00132">
    <property type="entry name" value="Hexapep"/>
    <property type="match status" value="1"/>
</dbReference>
<evidence type="ECO:0000313" key="5">
    <source>
        <dbReference type="Proteomes" id="UP000664601"/>
    </source>
</evidence>
<keyword evidence="5" id="KW-1185">Reference proteome</keyword>
<accession>A0ABS3LH47</accession>
<keyword evidence="3" id="KW-0677">Repeat</keyword>
<dbReference type="InterPro" id="IPR001451">
    <property type="entry name" value="Hexapep"/>
</dbReference>
<dbReference type="SUPFAM" id="SSF51161">
    <property type="entry name" value="Trimeric LpxA-like enzymes"/>
    <property type="match status" value="1"/>
</dbReference>
<dbReference type="EMBL" id="JAFREM010000025">
    <property type="protein sequence ID" value="MBO1307684.1"/>
    <property type="molecule type" value="Genomic_DNA"/>
</dbReference>
<organism evidence="4 5">
    <name type="scientific">Candidatus Enterococcus moelleringii</name>
    <dbReference type="NCBI Taxonomy" id="2815325"/>
    <lineage>
        <taxon>Bacteria</taxon>
        <taxon>Bacillati</taxon>
        <taxon>Bacillota</taxon>
        <taxon>Bacilli</taxon>
        <taxon>Lactobacillales</taxon>
        <taxon>Enterococcaceae</taxon>
        <taxon>Enterococcus</taxon>
    </lineage>
</organism>
<dbReference type="InterPro" id="IPR011004">
    <property type="entry name" value="Trimer_LpxA-like_sf"/>
</dbReference>
<dbReference type="Gene3D" id="2.160.10.10">
    <property type="entry name" value="Hexapeptide repeat proteins"/>
    <property type="match status" value="1"/>
</dbReference>
<proteinExistence type="inferred from homology"/>
<name>A0ABS3LH47_9ENTE</name>
<evidence type="ECO:0000256" key="3">
    <source>
        <dbReference type="ARBA" id="ARBA00022737"/>
    </source>
</evidence>
<keyword evidence="2" id="KW-0808">Transferase</keyword>
<dbReference type="InterPro" id="IPR051159">
    <property type="entry name" value="Hexapeptide_acetyltransf"/>
</dbReference>
<evidence type="ECO:0000256" key="2">
    <source>
        <dbReference type="ARBA" id="ARBA00022679"/>
    </source>
</evidence>
<sequence>MGGINLTNKQSIFDKAKQGERLNVNSPEFSELEPVLQKGVNILKKFNTEQNTDQERRELLAQLFDQEIAPSTTIMPPFNVDFANQVTIGKDVYINKDVSFVALGTIHLEDGVLIAAKASIVSINHVEKPSERQDLLPKVVHIKENAWIGAGAIVLPGVTVGKNAIVGAGAVVTRDVPDDTVVAGNPAREIRKIRC</sequence>
<dbReference type="PANTHER" id="PTHR23416:SF23">
    <property type="entry name" value="ACETYLTRANSFERASE C18B11.09C-RELATED"/>
    <property type="match status" value="1"/>
</dbReference>
<comment type="similarity">
    <text evidence="1">Belongs to the transferase hexapeptide repeat family.</text>
</comment>
<gene>
    <name evidence="4" type="ORF">JZO70_16020</name>
</gene>
<dbReference type="InterPro" id="IPR018357">
    <property type="entry name" value="Hexapep_transf_CS"/>
</dbReference>